<keyword evidence="2" id="KW-0805">Transcription regulation</keyword>
<proteinExistence type="predicted"/>
<dbReference type="GO" id="GO:0003677">
    <property type="term" value="F:DNA binding"/>
    <property type="evidence" value="ECO:0007669"/>
    <property type="project" value="UniProtKB-KW"/>
</dbReference>
<feature type="region of interest" description="Disordered" evidence="6">
    <location>
        <begin position="41"/>
        <end position="109"/>
    </location>
</feature>
<name>A0AA38VU39_9PEZI</name>
<feature type="compositionally biased region" description="Basic residues" evidence="6">
    <location>
        <begin position="64"/>
        <end position="74"/>
    </location>
</feature>
<evidence type="ECO:0000256" key="2">
    <source>
        <dbReference type="ARBA" id="ARBA00023015"/>
    </source>
</evidence>
<evidence type="ECO:0000256" key="4">
    <source>
        <dbReference type="ARBA" id="ARBA00023163"/>
    </source>
</evidence>
<dbReference type="GO" id="GO:0008270">
    <property type="term" value="F:zinc ion binding"/>
    <property type="evidence" value="ECO:0007669"/>
    <property type="project" value="InterPro"/>
</dbReference>
<organism evidence="8 9">
    <name type="scientific">Pleurostoma richardsiae</name>
    <dbReference type="NCBI Taxonomy" id="41990"/>
    <lineage>
        <taxon>Eukaryota</taxon>
        <taxon>Fungi</taxon>
        <taxon>Dikarya</taxon>
        <taxon>Ascomycota</taxon>
        <taxon>Pezizomycotina</taxon>
        <taxon>Sordariomycetes</taxon>
        <taxon>Sordariomycetidae</taxon>
        <taxon>Calosphaeriales</taxon>
        <taxon>Pleurostomataceae</taxon>
        <taxon>Pleurostoma</taxon>
    </lineage>
</organism>
<keyword evidence="5" id="KW-0539">Nucleus</keyword>
<sequence length="716" mass="78980">MASSHVKFVATDADGLPVKRKQVQQACEACRKRKKRCIHNLGVPRSHLPADHSGEPADADSPVHRHPGVAHRFGHVPNSRLPPSPESPGMDVLPAGRPSQEDPSAEAASGLVELSSSRFIGDLNPEGIFIQATTSDHDESHPLYRDKADIGTWFPPGGERPDELDSTAAANEKQNTSARTHPPLYPSITLVGRLSYPFDESSWYNRTRHNYILNECLKLVPPDEDFEALRAIFLERIHPILPIFNTSDVEGESPSKISRTIIKQIISLSAAMEPKAVPHLRLERGGPLLAFREFHRRLAHAIFQILDANLLISRVDHIRVLIMMSLFYQPSCSAERDLPSLLSSQAIHYAQSLGIQLLGYRPQRQDENIEQLFCAVWALDRLTATIYGKACALHERDIDRDLDDCIEKQPTCFRLFLRVMQYLDRVIDLYRPRSVSTPIDLPVFEGLVLDAGAEKVPSVLLGTIETLYHTVSVLSVRQSPSLFTPSAGERAHLPHHSINPRRSLSADRIVQVVQSEDISLLPWIPYAVSLSLSVSYRKMRYSRVPMYRVRARGVFKDIVELLKKVGEVYSSARINAELGESILREMEKTVNSLTAPAEAAPPGRKDGGGTAQDQESSQAGESITVSVAHRGEQTAATPASSGADTGAINDFEGINPIEGGGPAPLDPVILGNPEDIDLFGYFDPGFNLGAVDAALEANLDMSYPQNWTAPWYQTSG</sequence>
<dbReference type="SMART" id="SM00906">
    <property type="entry name" value="Fungal_trans"/>
    <property type="match status" value="1"/>
</dbReference>
<comment type="caution">
    <text evidence="8">The sequence shown here is derived from an EMBL/GenBank/DDBJ whole genome shotgun (WGS) entry which is preliminary data.</text>
</comment>
<feature type="compositionally biased region" description="Polar residues" evidence="6">
    <location>
        <begin position="168"/>
        <end position="179"/>
    </location>
</feature>
<keyword evidence="3" id="KW-0238">DNA-binding</keyword>
<gene>
    <name evidence="8" type="ORF">NKR23_g5315</name>
</gene>
<feature type="region of interest" description="Disordered" evidence="6">
    <location>
        <begin position="155"/>
        <end position="182"/>
    </location>
</feature>
<dbReference type="GO" id="GO:0006351">
    <property type="term" value="P:DNA-templated transcription"/>
    <property type="evidence" value="ECO:0007669"/>
    <property type="project" value="InterPro"/>
</dbReference>
<dbReference type="CDD" id="cd12148">
    <property type="entry name" value="fungal_TF_MHR"/>
    <property type="match status" value="1"/>
</dbReference>
<dbReference type="CDD" id="cd00067">
    <property type="entry name" value="GAL4"/>
    <property type="match status" value="1"/>
</dbReference>
<evidence type="ECO:0000256" key="1">
    <source>
        <dbReference type="ARBA" id="ARBA00022833"/>
    </source>
</evidence>
<dbReference type="InterPro" id="IPR052073">
    <property type="entry name" value="Amide_Lactam_Regulators"/>
</dbReference>
<reference evidence="8" key="1">
    <citation type="submission" date="2022-07" db="EMBL/GenBank/DDBJ databases">
        <title>Fungi with potential for degradation of polypropylene.</title>
        <authorList>
            <person name="Gostincar C."/>
        </authorList>
    </citation>
    <scope>NUCLEOTIDE SEQUENCE</scope>
    <source>
        <strain evidence="8">EXF-13308</strain>
    </source>
</reference>
<feature type="region of interest" description="Disordered" evidence="6">
    <location>
        <begin position="593"/>
        <end position="660"/>
    </location>
</feature>
<feature type="compositionally biased region" description="Polar residues" evidence="6">
    <location>
        <begin position="611"/>
        <end position="625"/>
    </location>
</feature>
<feature type="compositionally biased region" description="Polar residues" evidence="6">
    <location>
        <begin position="634"/>
        <end position="643"/>
    </location>
</feature>
<keyword evidence="9" id="KW-1185">Reference proteome</keyword>
<dbReference type="AlphaFoldDB" id="A0AA38VU39"/>
<evidence type="ECO:0000313" key="9">
    <source>
        <dbReference type="Proteomes" id="UP001174694"/>
    </source>
</evidence>
<keyword evidence="1" id="KW-0862">Zinc</keyword>
<evidence type="ECO:0000256" key="6">
    <source>
        <dbReference type="SAM" id="MobiDB-lite"/>
    </source>
</evidence>
<evidence type="ECO:0000256" key="3">
    <source>
        <dbReference type="ARBA" id="ARBA00023125"/>
    </source>
</evidence>
<evidence type="ECO:0000256" key="5">
    <source>
        <dbReference type="ARBA" id="ARBA00023242"/>
    </source>
</evidence>
<dbReference type="Pfam" id="PF04082">
    <property type="entry name" value="Fungal_trans"/>
    <property type="match status" value="1"/>
</dbReference>
<feature type="domain" description="Xylanolytic transcriptional activator regulatory" evidence="7">
    <location>
        <begin position="339"/>
        <end position="409"/>
    </location>
</feature>
<dbReference type="Proteomes" id="UP001174694">
    <property type="component" value="Unassembled WGS sequence"/>
</dbReference>
<evidence type="ECO:0000259" key="7">
    <source>
        <dbReference type="SMART" id="SM00906"/>
    </source>
</evidence>
<dbReference type="GO" id="GO:0000981">
    <property type="term" value="F:DNA-binding transcription factor activity, RNA polymerase II-specific"/>
    <property type="evidence" value="ECO:0007669"/>
    <property type="project" value="InterPro"/>
</dbReference>
<dbReference type="InterPro" id="IPR007219">
    <property type="entry name" value="XnlR_reg_dom"/>
</dbReference>
<keyword evidence="4" id="KW-0804">Transcription</keyword>
<dbReference type="InterPro" id="IPR001138">
    <property type="entry name" value="Zn2Cys6_DnaBD"/>
</dbReference>
<dbReference type="PANTHER" id="PTHR47171:SF6">
    <property type="entry name" value="SPECIFIC TRANSCRIPTION FACTOR, PUTATIVE (AFU_ORTHOLOGUE AFUA_2G06130)-RELATED"/>
    <property type="match status" value="1"/>
</dbReference>
<evidence type="ECO:0000313" key="8">
    <source>
        <dbReference type="EMBL" id="KAJ9145424.1"/>
    </source>
</evidence>
<dbReference type="EMBL" id="JANBVO010000014">
    <property type="protein sequence ID" value="KAJ9145424.1"/>
    <property type="molecule type" value="Genomic_DNA"/>
</dbReference>
<protein>
    <submittedName>
        <fullName evidence="8">Cutinase transcription factor 1 alpha</fullName>
    </submittedName>
</protein>
<accession>A0AA38VU39</accession>
<dbReference type="PANTHER" id="PTHR47171">
    <property type="entry name" value="FARA-RELATED"/>
    <property type="match status" value="1"/>
</dbReference>